<evidence type="ECO:0000313" key="1">
    <source>
        <dbReference type="EMBL" id="KAK1860334.1"/>
    </source>
</evidence>
<dbReference type="Proteomes" id="UP000798662">
    <property type="component" value="Chromosome 1"/>
</dbReference>
<evidence type="ECO:0000313" key="2">
    <source>
        <dbReference type="Proteomes" id="UP000798662"/>
    </source>
</evidence>
<accession>A0ACC3BRL3</accession>
<sequence>MVPCPQEGGGRVCVWPGKSRAVDTSRPLDDRRAHRKGGRPPARRHRASSGCCGGATPKKGCRRRRRCVPKKKHGGSGGDAAGTRRSRGGGAPAGRPANASPRGPGSRAPDATPACQACARRPSDRAPSASARAPFLRVAPCAMPGEPSARCQGRRAGHRGRSTARSHRPDALDGGTG</sequence>
<proteinExistence type="predicted"/>
<protein>
    <submittedName>
        <fullName evidence="1">Uncharacterized protein</fullName>
    </submittedName>
</protein>
<name>A0ACC3BRL3_PYRYE</name>
<comment type="caution">
    <text evidence="1">The sequence shown here is derived from an EMBL/GenBank/DDBJ whole genome shotgun (WGS) entry which is preliminary data.</text>
</comment>
<reference evidence="1" key="1">
    <citation type="submission" date="2019-11" db="EMBL/GenBank/DDBJ databases">
        <title>Nori genome reveals adaptations in red seaweeds to the harsh intertidal environment.</title>
        <authorList>
            <person name="Wang D."/>
            <person name="Mao Y."/>
        </authorList>
    </citation>
    <scope>NUCLEOTIDE SEQUENCE</scope>
    <source>
        <tissue evidence="1">Gametophyte</tissue>
    </source>
</reference>
<organism evidence="1 2">
    <name type="scientific">Pyropia yezoensis</name>
    <name type="common">Susabi-nori</name>
    <name type="synonym">Porphyra yezoensis</name>
    <dbReference type="NCBI Taxonomy" id="2788"/>
    <lineage>
        <taxon>Eukaryota</taxon>
        <taxon>Rhodophyta</taxon>
        <taxon>Bangiophyceae</taxon>
        <taxon>Bangiales</taxon>
        <taxon>Bangiaceae</taxon>
        <taxon>Pyropia</taxon>
    </lineage>
</organism>
<gene>
    <name evidence="1" type="ORF">I4F81_002923</name>
</gene>
<keyword evidence="2" id="KW-1185">Reference proteome</keyword>
<dbReference type="EMBL" id="CM020618">
    <property type="protein sequence ID" value="KAK1860334.1"/>
    <property type="molecule type" value="Genomic_DNA"/>
</dbReference>